<feature type="region of interest" description="Disordered" evidence="5">
    <location>
        <begin position="605"/>
        <end position="645"/>
    </location>
</feature>
<keyword evidence="3" id="KW-0539">Nucleus</keyword>
<evidence type="ECO:0000256" key="2">
    <source>
        <dbReference type="ARBA" id="ARBA00022884"/>
    </source>
</evidence>
<dbReference type="InterPro" id="IPR035979">
    <property type="entry name" value="RBD_domain_sf"/>
</dbReference>
<dbReference type="InterPro" id="IPR012677">
    <property type="entry name" value="Nucleotide-bd_a/b_plait_sf"/>
</dbReference>
<feature type="compositionally biased region" description="Polar residues" evidence="5">
    <location>
        <begin position="382"/>
        <end position="395"/>
    </location>
</feature>
<dbReference type="Gene3D" id="3.30.70.330">
    <property type="match status" value="1"/>
</dbReference>
<keyword evidence="8" id="KW-1185">Reference proteome</keyword>
<feature type="compositionally biased region" description="Basic residues" evidence="5">
    <location>
        <begin position="304"/>
        <end position="319"/>
    </location>
</feature>
<dbReference type="SMART" id="SM00360">
    <property type="entry name" value="RRM"/>
    <property type="match status" value="1"/>
</dbReference>
<dbReference type="PROSITE" id="PS50102">
    <property type="entry name" value="RRM"/>
    <property type="match status" value="1"/>
</dbReference>
<dbReference type="SUPFAM" id="SSF54928">
    <property type="entry name" value="RNA-binding domain, RBD"/>
    <property type="match status" value="1"/>
</dbReference>
<evidence type="ECO:0000259" key="6">
    <source>
        <dbReference type="PROSITE" id="PS50102"/>
    </source>
</evidence>
<dbReference type="CDD" id="cd12226">
    <property type="entry name" value="RRM_NOL8"/>
    <property type="match status" value="1"/>
</dbReference>
<dbReference type="Pfam" id="PF00076">
    <property type="entry name" value="RRM_1"/>
    <property type="match status" value="1"/>
</dbReference>
<proteinExistence type="predicted"/>
<name>A0ABR2QPU1_9ROSI</name>
<comment type="caution">
    <text evidence="7">The sequence shown here is derived from an EMBL/GenBank/DDBJ whole genome shotgun (WGS) entry which is preliminary data.</text>
</comment>
<accession>A0ABR2QPU1</accession>
<dbReference type="PANTHER" id="PTHR23099:SF0">
    <property type="entry name" value="GERM CELL NUCLEAR ACIDIC PROTEIN"/>
    <property type="match status" value="1"/>
</dbReference>
<evidence type="ECO:0000256" key="5">
    <source>
        <dbReference type="SAM" id="MobiDB-lite"/>
    </source>
</evidence>
<evidence type="ECO:0000256" key="1">
    <source>
        <dbReference type="ARBA" id="ARBA00004604"/>
    </source>
</evidence>
<keyword evidence="2 4" id="KW-0694">RNA-binding</keyword>
<evidence type="ECO:0000313" key="8">
    <source>
        <dbReference type="Proteomes" id="UP001396334"/>
    </source>
</evidence>
<dbReference type="Proteomes" id="UP001396334">
    <property type="component" value="Unassembled WGS sequence"/>
</dbReference>
<evidence type="ECO:0000256" key="3">
    <source>
        <dbReference type="ARBA" id="ARBA00023242"/>
    </source>
</evidence>
<dbReference type="EMBL" id="JBBPBN010000035">
    <property type="protein sequence ID" value="KAK9002481.1"/>
    <property type="molecule type" value="Genomic_DNA"/>
</dbReference>
<dbReference type="PANTHER" id="PTHR23099">
    <property type="entry name" value="TRANSCRIPTIONAL REGULATOR"/>
    <property type="match status" value="1"/>
</dbReference>
<protein>
    <recommendedName>
        <fullName evidence="6">RRM domain-containing protein</fullName>
    </recommendedName>
</protein>
<reference evidence="7 8" key="1">
    <citation type="journal article" date="2024" name="G3 (Bethesda)">
        <title>Genome assembly of Hibiscus sabdariffa L. provides insights into metabolisms of medicinal natural products.</title>
        <authorList>
            <person name="Kim T."/>
        </authorList>
    </citation>
    <scope>NUCLEOTIDE SEQUENCE [LARGE SCALE GENOMIC DNA]</scope>
    <source>
        <strain evidence="7">TK-2024</strain>
        <tissue evidence="7">Old leaves</tissue>
    </source>
</reference>
<evidence type="ECO:0000313" key="7">
    <source>
        <dbReference type="EMBL" id="KAK9002481.1"/>
    </source>
</evidence>
<evidence type="ECO:0000256" key="4">
    <source>
        <dbReference type="PROSITE-ProRule" id="PRU00176"/>
    </source>
</evidence>
<feature type="region of interest" description="Disordered" evidence="5">
    <location>
        <begin position="291"/>
        <end position="324"/>
    </location>
</feature>
<feature type="region of interest" description="Disordered" evidence="5">
    <location>
        <begin position="367"/>
        <end position="434"/>
    </location>
</feature>
<gene>
    <name evidence="7" type="ORF">V6N11_025159</name>
</gene>
<sequence length="685" mass="74753">MAAAPTATGRARIHVGGLGQSVSSDDLLKIFSAVGTVDGVDIVRTKGRSFAYVDIIPASPNSISKLFSTYNGCAWKGGKLKLEKAKEHFLARLKREWEVTPAESEAEEGSHGAKPSSSDSPNGKSKVHGSQNNHLRIFFPRLSKVKLLPFSGTGKHRYSFQRVLTPALPIHFCDCEEHSGRFDATKPKEVQHCEEISGAINEEELSMMSSVMNKLFERENVSNISRPAIEKERDEIIEPVMNSLSNEEESDVDDDDDDLIINVVSNANNQTARIREPEKIFTEKTRLGENKFSKDGVIPNPGKFQKKNTLHPQNKRKPLPNKDNKHEIVSVSPLVGRNSKFDESEAVFEENETDEDGLVINVASTANKGTGLSGSVKRAKVSSKQFKSSEAQTSEGGLPENGHEEEKGHLLPKKKRKLISSEERNENEVVSTVPAEKGPLVAQSSTSLWSQKSSWKALVGDKGDSAFSLSNILQNVDTTEEKQYISDGPKVDNSIDSKNEKLSASENVEGMSSKTEIANVVAESQPYQPSTGLHNAGRGSSWLHKSSWIQLVSNKSNSFSISEILPGTTTLQEVAKPIGDDALQSAAGNHSNIMEQYTASAVRKESNSVESVPERSHQTIDANKDASLPAVENVSNSEPDKGFGVDTCTEETCSFMRSSASLKEWVKTKAALKGSRKKKTKGGSM</sequence>
<dbReference type="InterPro" id="IPR000504">
    <property type="entry name" value="RRM_dom"/>
</dbReference>
<feature type="compositionally biased region" description="Basic and acidic residues" evidence="5">
    <location>
        <begin position="605"/>
        <end position="624"/>
    </location>
</feature>
<dbReference type="InterPro" id="IPR034138">
    <property type="entry name" value="NOP8_RRM"/>
</dbReference>
<feature type="region of interest" description="Disordered" evidence="5">
    <location>
        <begin position="100"/>
        <end position="130"/>
    </location>
</feature>
<feature type="compositionally biased region" description="Polar residues" evidence="5">
    <location>
        <begin position="115"/>
        <end position="130"/>
    </location>
</feature>
<feature type="domain" description="RRM" evidence="6">
    <location>
        <begin position="11"/>
        <end position="87"/>
    </location>
</feature>
<comment type="subcellular location">
    <subcellularLocation>
        <location evidence="1">Nucleus</location>
        <location evidence="1">Nucleolus</location>
    </subcellularLocation>
</comment>
<organism evidence="7 8">
    <name type="scientific">Hibiscus sabdariffa</name>
    <name type="common">roselle</name>
    <dbReference type="NCBI Taxonomy" id="183260"/>
    <lineage>
        <taxon>Eukaryota</taxon>
        <taxon>Viridiplantae</taxon>
        <taxon>Streptophyta</taxon>
        <taxon>Embryophyta</taxon>
        <taxon>Tracheophyta</taxon>
        <taxon>Spermatophyta</taxon>
        <taxon>Magnoliopsida</taxon>
        <taxon>eudicotyledons</taxon>
        <taxon>Gunneridae</taxon>
        <taxon>Pentapetalae</taxon>
        <taxon>rosids</taxon>
        <taxon>malvids</taxon>
        <taxon>Malvales</taxon>
        <taxon>Malvaceae</taxon>
        <taxon>Malvoideae</taxon>
        <taxon>Hibiscus</taxon>
    </lineage>
</organism>